<dbReference type="InterPro" id="IPR006533">
    <property type="entry name" value="T6SS_Vgr_RhsGE"/>
</dbReference>
<dbReference type="RefSeq" id="WP_155473573.1">
    <property type="nucleotide sequence ID" value="NZ_BMKG01000017.1"/>
</dbReference>
<dbReference type="Pfam" id="PF22178">
    <property type="entry name" value="Gp5_trimer_C"/>
    <property type="match status" value="1"/>
</dbReference>
<accession>A0A6I3T4A6</accession>
<dbReference type="Proteomes" id="UP000622638">
    <property type="component" value="Unassembled WGS sequence"/>
</dbReference>
<evidence type="ECO:0000256" key="2">
    <source>
        <dbReference type="ARBA" id="ARBA00005558"/>
    </source>
</evidence>
<reference evidence="7 8" key="3">
    <citation type="submission" date="2019-11" db="EMBL/GenBank/DDBJ databases">
        <title>Type strains purchased from KCTC, JCM and DSMZ.</title>
        <authorList>
            <person name="Lu H."/>
        </authorList>
    </citation>
    <scope>NUCLEOTIDE SEQUENCE [LARGE SCALE GENOMIC DNA]</scope>
    <source>
        <strain evidence="7 8">KCTC 52429</strain>
    </source>
</reference>
<dbReference type="SUPFAM" id="SSF69279">
    <property type="entry name" value="Phage tail proteins"/>
    <property type="match status" value="2"/>
</dbReference>
<keyword evidence="9" id="KW-1185">Reference proteome</keyword>
<dbReference type="SUPFAM" id="SSF69255">
    <property type="entry name" value="gp5 N-terminal domain-like"/>
    <property type="match status" value="1"/>
</dbReference>
<comment type="similarity">
    <text evidence="2">Belongs to the VgrG protein family.</text>
</comment>
<dbReference type="OrthoDB" id="1907165at2"/>
<dbReference type="EMBL" id="BMKG01000017">
    <property type="protein sequence ID" value="GGC13536.1"/>
    <property type="molecule type" value="Genomic_DNA"/>
</dbReference>
<dbReference type="InterPro" id="IPR006531">
    <property type="entry name" value="Gp5/Vgr_OB"/>
</dbReference>
<dbReference type="InterPro" id="IPR017847">
    <property type="entry name" value="T6SS_RhsGE_Vgr_subset"/>
</dbReference>
<sequence>MPDHFDTRTTTLALQADAPLDRLFVHRLDGTELRDGLFHFELACSGPDANLDLAGAIGGHVTITLGAAHAVRQVDGRCARICQGPGGIEGPSYLLELRPWLWWLTLQSDYRIFQDRSVPEIVQEVFEGCPYADFEMNLGETYAKREYCVQYGESDCAFVARLLEEEGIAYYFRHEAGRHVLVLDDGCAPAPACPGEASIPFRAGQVQGRELQAVLSGEVELAAGSTGFQGADFNFLHPHPLVASAQAGKGAALRREYPGGYDKEPVGAALVKKRVDALTAGARMFRGTSDSRALTPGHRFTLADHPREDANADWVLQQVAHEASHDAYRNRFTALPADGRYRPARTTPRPRIHGTQTALVVGKDGEEAWTDQHGRIKLQFHWDRLGKSDENSSCWVRVAQPWAGKGWGGQFIPRIGQEVVVSFLDGDPDRPLVTGCVYNGEQPPPFAVPAEWTRSGFRTSSAQGGFNALRFDDKADAEELYLHAQKDMNTEVLNDAACTVGHDERRKVGNDQSVEVKGNRRIAVTEGELVTEVAGQETRTVQGSRTVTVHGAEKHENKADFTRTVAGAYTLTVTGDLMIDVSGSITLKSGGALQVEAGASLAGKAGTGMALEAGTSLSCKAGTSMKHEAGMSIDSKAGASHNIDGGAMLALKGGLVKVN</sequence>
<dbReference type="Pfam" id="PF04717">
    <property type="entry name" value="Phage_base_V"/>
    <property type="match status" value="1"/>
</dbReference>
<dbReference type="NCBIfam" id="TIGR01646">
    <property type="entry name" value="vgr_GE"/>
    <property type="match status" value="1"/>
</dbReference>
<dbReference type="PANTHER" id="PTHR32305">
    <property type="match status" value="1"/>
</dbReference>
<evidence type="ECO:0000256" key="1">
    <source>
        <dbReference type="ARBA" id="ARBA00004613"/>
    </source>
</evidence>
<dbReference type="InterPro" id="IPR054030">
    <property type="entry name" value="Gp5_Vgr_C"/>
</dbReference>
<comment type="subcellular location">
    <subcellularLocation>
        <location evidence="1">Secreted</location>
    </subcellularLocation>
</comment>
<dbReference type="GO" id="GO:0005576">
    <property type="term" value="C:extracellular region"/>
    <property type="evidence" value="ECO:0007669"/>
    <property type="project" value="UniProtKB-SubCell"/>
</dbReference>
<evidence type="ECO:0000313" key="8">
    <source>
        <dbReference type="Proteomes" id="UP000430634"/>
    </source>
</evidence>
<evidence type="ECO:0000313" key="6">
    <source>
        <dbReference type="EMBL" id="GGC13536.1"/>
    </source>
</evidence>
<dbReference type="EMBL" id="WNKZ01000161">
    <property type="protein sequence ID" value="MTV56351.1"/>
    <property type="molecule type" value="Genomic_DNA"/>
</dbReference>
<dbReference type="InterPro" id="IPR050708">
    <property type="entry name" value="T6SS_VgrG/RHS"/>
</dbReference>
<evidence type="ECO:0000256" key="3">
    <source>
        <dbReference type="ARBA" id="ARBA00022525"/>
    </source>
</evidence>
<reference evidence="9" key="2">
    <citation type="journal article" date="2019" name="Int. J. Syst. Evol. Microbiol.">
        <title>The Global Catalogue of Microorganisms (GCM) 10K type strain sequencing project: providing services to taxonomists for standard genome sequencing and annotation.</title>
        <authorList>
            <consortium name="The Broad Institute Genomics Platform"/>
            <consortium name="The Broad Institute Genome Sequencing Center for Infectious Disease"/>
            <person name="Wu L."/>
            <person name="Ma J."/>
        </authorList>
    </citation>
    <scope>NUCLEOTIDE SEQUENCE [LARGE SCALE GENOMIC DNA]</scope>
    <source>
        <strain evidence="9">CGMCC 1.15931</strain>
    </source>
</reference>
<feature type="domain" description="Gp5/Type VI secretion system Vgr C-terminal trimerisation" evidence="5">
    <location>
        <begin position="455"/>
        <end position="555"/>
    </location>
</feature>
<dbReference type="InterPro" id="IPR037026">
    <property type="entry name" value="Vgr_OB-fold_dom_sf"/>
</dbReference>
<keyword evidence="3" id="KW-0964">Secreted</keyword>
<name>A0A6I3T4A6_9BURK</name>
<evidence type="ECO:0000259" key="4">
    <source>
        <dbReference type="Pfam" id="PF04717"/>
    </source>
</evidence>
<dbReference type="AlphaFoldDB" id="A0A6I3T4A6"/>
<evidence type="ECO:0000313" key="7">
    <source>
        <dbReference type="EMBL" id="MTV56351.1"/>
    </source>
</evidence>
<dbReference type="SUPFAM" id="SSF69349">
    <property type="entry name" value="Phage fibre proteins"/>
    <property type="match status" value="1"/>
</dbReference>
<dbReference type="PANTHER" id="PTHR32305:SF15">
    <property type="entry name" value="PROTEIN RHSA-RELATED"/>
    <property type="match status" value="1"/>
</dbReference>
<dbReference type="Proteomes" id="UP000430634">
    <property type="component" value="Unassembled WGS sequence"/>
</dbReference>
<comment type="caution">
    <text evidence="7">The sequence shown here is derived from an EMBL/GenBank/DDBJ whole genome shotgun (WGS) entry which is preliminary data.</text>
</comment>
<reference evidence="6" key="1">
    <citation type="journal article" date="2014" name="Int. J. Syst. Evol. Microbiol.">
        <title>Complete genome of a new Firmicutes species belonging to the dominant human colonic microbiota ('Ruminococcus bicirculans') reveals two chromosomes and a selective capacity to utilize plant glucans.</title>
        <authorList>
            <consortium name="NISC Comparative Sequencing Program"/>
            <person name="Wegmann U."/>
            <person name="Louis P."/>
            <person name="Goesmann A."/>
            <person name="Henrissat B."/>
            <person name="Duncan S.H."/>
            <person name="Flint H.J."/>
        </authorList>
    </citation>
    <scope>NUCLEOTIDE SEQUENCE</scope>
    <source>
        <strain evidence="6">CGMCC 1.15931</strain>
    </source>
</reference>
<proteinExistence type="inferred from homology"/>
<protein>
    <submittedName>
        <fullName evidence="7">Type VI secretion system tip protein VgrG</fullName>
    </submittedName>
</protein>
<dbReference type="Gene3D" id="4.10.220.110">
    <property type="match status" value="1"/>
</dbReference>
<dbReference type="NCBIfam" id="TIGR03361">
    <property type="entry name" value="VI_Rhs_Vgr"/>
    <property type="match status" value="1"/>
</dbReference>
<reference evidence="6" key="4">
    <citation type="submission" date="2024-05" db="EMBL/GenBank/DDBJ databases">
        <authorList>
            <person name="Sun Q."/>
            <person name="Zhou Y."/>
        </authorList>
    </citation>
    <scope>NUCLEOTIDE SEQUENCE</scope>
    <source>
        <strain evidence="6">CGMCC 1.15931</strain>
    </source>
</reference>
<dbReference type="Gene3D" id="3.55.50.10">
    <property type="entry name" value="Baseplate protein-like domains"/>
    <property type="match status" value="1"/>
</dbReference>
<dbReference type="Pfam" id="PF05954">
    <property type="entry name" value="Phage_GPD"/>
    <property type="match status" value="1"/>
</dbReference>
<organism evidence="7 8">
    <name type="scientific">Pseudoduganella buxea</name>
    <dbReference type="NCBI Taxonomy" id="1949069"/>
    <lineage>
        <taxon>Bacteria</taxon>
        <taxon>Pseudomonadati</taxon>
        <taxon>Pseudomonadota</taxon>
        <taxon>Betaproteobacteria</taxon>
        <taxon>Burkholderiales</taxon>
        <taxon>Oxalobacteraceae</taxon>
        <taxon>Telluria group</taxon>
        <taxon>Pseudoduganella</taxon>
    </lineage>
</organism>
<dbReference type="Gene3D" id="2.40.50.230">
    <property type="entry name" value="Gp5 N-terminal domain"/>
    <property type="match status" value="1"/>
</dbReference>
<dbReference type="Gene3D" id="2.30.110.50">
    <property type="match status" value="1"/>
</dbReference>
<feature type="domain" description="Gp5/Type VI secretion system Vgr protein OB-fold" evidence="4">
    <location>
        <begin position="370"/>
        <end position="438"/>
    </location>
</feature>
<gene>
    <name evidence="7" type="primary">tssI</name>
    <name evidence="6" type="ORF">GCM10011572_38670</name>
    <name evidence="7" type="ORF">GM672_26860</name>
</gene>
<evidence type="ECO:0000313" key="9">
    <source>
        <dbReference type="Proteomes" id="UP000622638"/>
    </source>
</evidence>
<evidence type="ECO:0000259" key="5">
    <source>
        <dbReference type="Pfam" id="PF22178"/>
    </source>
</evidence>